<reference evidence="2 3" key="1">
    <citation type="journal article" date="2023" name="Sci. Data">
        <title>Genome assembly of the Korean intertidal mud-creeper Batillaria attramentaria.</title>
        <authorList>
            <person name="Patra A.K."/>
            <person name="Ho P.T."/>
            <person name="Jun S."/>
            <person name="Lee S.J."/>
            <person name="Kim Y."/>
            <person name="Won Y.J."/>
        </authorList>
    </citation>
    <scope>NUCLEOTIDE SEQUENCE [LARGE SCALE GENOMIC DNA]</scope>
    <source>
        <strain evidence="2">Wonlab-2016</strain>
    </source>
</reference>
<evidence type="ECO:0000256" key="1">
    <source>
        <dbReference type="SAM" id="MobiDB-lite"/>
    </source>
</evidence>
<dbReference type="Proteomes" id="UP001519460">
    <property type="component" value="Unassembled WGS sequence"/>
</dbReference>
<sequence>MFKKKCQQCSHHHHHFQPESLHCTYKTGIFQHAVVRGNKTQHRQNTQFYTHPAKTLSAPEGKPLTPQGSRKAPDDAWAMWDHLGAGRTPSPGRAQPSGL</sequence>
<name>A0ABD0K9C3_9CAEN</name>
<gene>
    <name evidence="2" type="ORF">BaRGS_00025111</name>
</gene>
<proteinExistence type="predicted"/>
<dbReference type="EMBL" id="JACVVK020000223">
    <property type="protein sequence ID" value="KAK7483678.1"/>
    <property type="molecule type" value="Genomic_DNA"/>
</dbReference>
<protein>
    <submittedName>
        <fullName evidence="2">Uncharacterized protein</fullName>
    </submittedName>
</protein>
<comment type="caution">
    <text evidence="2">The sequence shown here is derived from an EMBL/GenBank/DDBJ whole genome shotgun (WGS) entry which is preliminary data.</text>
</comment>
<feature type="region of interest" description="Disordered" evidence="1">
    <location>
        <begin position="49"/>
        <end position="99"/>
    </location>
</feature>
<dbReference type="AlphaFoldDB" id="A0ABD0K9C3"/>
<evidence type="ECO:0000313" key="2">
    <source>
        <dbReference type="EMBL" id="KAK7483678.1"/>
    </source>
</evidence>
<organism evidence="2 3">
    <name type="scientific">Batillaria attramentaria</name>
    <dbReference type="NCBI Taxonomy" id="370345"/>
    <lineage>
        <taxon>Eukaryota</taxon>
        <taxon>Metazoa</taxon>
        <taxon>Spiralia</taxon>
        <taxon>Lophotrochozoa</taxon>
        <taxon>Mollusca</taxon>
        <taxon>Gastropoda</taxon>
        <taxon>Caenogastropoda</taxon>
        <taxon>Sorbeoconcha</taxon>
        <taxon>Cerithioidea</taxon>
        <taxon>Batillariidae</taxon>
        <taxon>Batillaria</taxon>
    </lineage>
</organism>
<keyword evidence="3" id="KW-1185">Reference proteome</keyword>
<evidence type="ECO:0000313" key="3">
    <source>
        <dbReference type="Proteomes" id="UP001519460"/>
    </source>
</evidence>
<accession>A0ABD0K9C3</accession>